<proteinExistence type="predicted"/>
<keyword evidence="2" id="KW-1185">Reference proteome</keyword>
<reference evidence="1 2" key="1">
    <citation type="submission" date="2019-06" db="EMBL/GenBank/DDBJ databases">
        <title>Complete genome of Shewanella marisflavi ECSMB14101, a mussel settlement-inducing bacterium isolated from East China Sea.</title>
        <authorList>
            <person name="Yang J."/>
            <person name="Liang X."/>
            <person name="Chang R."/>
            <person name="Peng L."/>
        </authorList>
    </citation>
    <scope>NUCLEOTIDE SEQUENCE [LARGE SCALE GENOMIC DNA]</scope>
    <source>
        <strain evidence="1 2">ECSMB14101</strain>
    </source>
</reference>
<protein>
    <submittedName>
        <fullName evidence="1">Uncharacterized protein</fullName>
    </submittedName>
</protein>
<dbReference type="RefSeq" id="WP_033540322.1">
    <property type="nucleotide sequence ID" value="NZ_CP041153.1"/>
</dbReference>
<evidence type="ECO:0000313" key="1">
    <source>
        <dbReference type="EMBL" id="QDF76949.1"/>
    </source>
</evidence>
<sequence>MTELEKLIELLSAMHEDNMDCGIAQMLFEKLDWSKMPEVEDVFGNLYHYWHDEDIREKEEEYKLMQENELGKLISLLKHGDYENASNISFLHESKNS</sequence>
<dbReference type="EMBL" id="CP041153">
    <property type="protein sequence ID" value="QDF76949.1"/>
    <property type="molecule type" value="Genomic_DNA"/>
</dbReference>
<accession>A0ABX5WR41</accession>
<organism evidence="1 2">
    <name type="scientific">Shewanella marisflavi</name>
    <dbReference type="NCBI Taxonomy" id="260364"/>
    <lineage>
        <taxon>Bacteria</taxon>
        <taxon>Pseudomonadati</taxon>
        <taxon>Pseudomonadota</taxon>
        <taxon>Gammaproteobacteria</taxon>
        <taxon>Alteromonadales</taxon>
        <taxon>Shewanellaceae</taxon>
        <taxon>Shewanella</taxon>
    </lineage>
</organism>
<name>A0ABX5WR41_9GAMM</name>
<evidence type="ECO:0000313" key="2">
    <source>
        <dbReference type="Proteomes" id="UP000318758"/>
    </source>
</evidence>
<gene>
    <name evidence="1" type="ORF">FGA12_18240</name>
</gene>
<dbReference type="Proteomes" id="UP000318758">
    <property type="component" value="Chromosome"/>
</dbReference>